<dbReference type="EMBL" id="CP059268">
    <property type="protein sequence ID" value="QLQ78676.1"/>
    <property type="molecule type" value="Genomic_DNA"/>
</dbReference>
<dbReference type="OrthoDB" id="4063321at2759"/>
<reference evidence="2 3" key="1">
    <citation type="submission" date="2020-06" db="EMBL/GenBank/DDBJ databases">
        <title>The yeast mating-type switching endonuclease HO is a domesticated member of an unorthodox homing genetic element family.</title>
        <authorList>
            <person name="Coughlan A.Y."/>
            <person name="Lombardi L."/>
            <person name="Braun-Galleani S."/>
            <person name="Martos A.R."/>
            <person name="Galeote V."/>
            <person name="Bigey F."/>
            <person name="Dequin S."/>
            <person name="Byrne K.P."/>
            <person name="Wolfe K.H."/>
        </authorList>
    </citation>
    <scope>NUCLEOTIDE SEQUENCE [LARGE SCALE GENOMIC DNA]</scope>
    <source>
        <strain evidence="2 3">CBS2947</strain>
    </source>
</reference>
<keyword evidence="3" id="KW-1185">Reference proteome</keyword>
<name>A0A7H9HN29_9SACH</name>
<proteinExistence type="predicted"/>
<gene>
    <name evidence="2" type="ORF">HG537_0B00260</name>
</gene>
<evidence type="ECO:0000313" key="2">
    <source>
        <dbReference type="EMBL" id="QLQ78676.1"/>
    </source>
</evidence>
<evidence type="ECO:0000313" key="3">
    <source>
        <dbReference type="Proteomes" id="UP000510647"/>
    </source>
</evidence>
<dbReference type="AlphaFoldDB" id="A0A7H9HN29"/>
<sequence length="107" mass="12094">MTIKTKMKKVGKLAHKQKGKKKTASLRKDTKKTKKIENLNIDGTDVAEIVRLSATGVVRRTANTLENKSLQSDWKKDKRIREKSKAEKQAIADKLEKQIESISGFSL</sequence>
<feature type="region of interest" description="Disordered" evidence="1">
    <location>
        <begin position="1"/>
        <end position="29"/>
    </location>
</feature>
<organism evidence="2 3">
    <name type="scientific">Torulaspora globosa</name>
    <dbReference type="NCBI Taxonomy" id="48254"/>
    <lineage>
        <taxon>Eukaryota</taxon>
        <taxon>Fungi</taxon>
        <taxon>Dikarya</taxon>
        <taxon>Ascomycota</taxon>
        <taxon>Saccharomycotina</taxon>
        <taxon>Saccharomycetes</taxon>
        <taxon>Saccharomycetales</taxon>
        <taxon>Saccharomycetaceae</taxon>
        <taxon>Torulaspora</taxon>
    </lineage>
</organism>
<dbReference type="Proteomes" id="UP000510647">
    <property type="component" value="Chromosome 2"/>
</dbReference>
<protein>
    <submittedName>
        <fullName evidence="2">Uncharacterized protein</fullName>
    </submittedName>
</protein>
<accession>A0A7H9HN29</accession>
<evidence type="ECO:0000256" key="1">
    <source>
        <dbReference type="SAM" id="MobiDB-lite"/>
    </source>
</evidence>